<dbReference type="SUPFAM" id="SSF56601">
    <property type="entry name" value="beta-lactamase/transpeptidase-like"/>
    <property type="match status" value="1"/>
</dbReference>
<dbReference type="SUPFAM" id="SSF51445">
    <property type="entry name" value="(Trans)glycosidases"/>
    <property type="match status" value="1"/>
</dbReference>
<dbReference type="Gene3D" id="3.40.50.1700">
    <property type="entry name" value="Glycoside hydrolase family 3 C-terminal domain"/>
    <property type="match status" value="1"/>
</dbReference>
<comment type="similarity">
    <text evidence="2">Belongs to the glycosyl hydrolase 3 family.</text>
</comment>
<evidence type="ECO:0000256" key="1">
    <source>
        <dbReference type="ARBA" id="ARBA00001231"/>
    </source>
</evidence>
<dbReference type="SUPFAM" id="SSF52279">
    <property type="entry name" value="Beta-D-glucan exohydrolase, C-terminal domain"/>
    <property type="match status" value="1"/>
</dbReference>
<dbReference type="RefSeq" id="WP_014223493.1">
    <property type="nucleotide sequence ID" value="NZ_CAUUNV010000022.1"/>
</dbReference>
<gene>
    <name evidence="8" type="primary">nagZ</name>
    <name evidence="8" type="ORF">TFUB20_00005</name>
</gene>
<sequence length="1000" mass="111890">MNRINYIFRINYILLFCLLGLKMTSQVEPTLFRKANKAKMNHWVDSIYRTMTEDERIGQLFMVIAEPKSDAANIQKIEGYITNQKVGGVLFHKGNPLTQAEVTNQLQKISRVPLFIALDGEWGLSMRLSETTRFPKNMMLGAIEDLRLIEAYGAEVGRQCREMGIHINFAPTIDVNSNTDNPVIGLRSFGEAPDAVSEKGVAYARGLESTGIFSVAKHFPGHGDTSSDSHHTLPVLRRSIKEMDRIELSPFRHYIQAGFAGIMTAHLYVPALDKRERRAASMSDAIVTDLLQKKDGFQGLCFTDALAMKGAEHNKQESPSVLALKAGNDIALAPNKLAKEIEAVKAAIIDGTLSKEVIASKCKKVLSYKYIAGLSHDRPIKIEGLSERLNSTHATWLAARLNEEAITLLKNESDYLPLKQLEKKKIALLSIGDTYDEEFQSTLGKYDTIDHYRITLSTKEAEIETIVRDLEKYDVIICGVYTVRINEHPALAKLAARKDWIYVFFTLPYFCKEYKVSIKHAKAVVMAYEGTPFAQEYAAQAIFGGIPTKGKLAVTIPGLFYAGTGIFTEKTRLGYHLPEEVGMDAARLAEIDDIVKEGLRKEAYPGCQVLVAKNGTIIYDKSFGYYDYQRKQKVTSHSVYDLASVSKATGTLLAVMKTYDDRLITLNGLVSSYIPSLRETNKVHLTIEELLYHQSGIVPSIPFYMKAIDEKSYTGKLYSRTQSVTHPVRIDAHTYARNDFKFLPHLVSKTKKPGFTAEIAKHLYVHDSFKDIIMQEIKESKLGERGKYRYSCVNFILLKMVVEQQTGQPMDKLLQTHFFDRLGACTTTYNPLHKMDTMVIVPTENDEFIRRQLLRGYVHDEAAAFQGGVSGNAGLFSNAGDLAKLLQLYLNGGTYGGESYLSTETCKLFTQSKSPTCRRGLGFDKPDTGNPEASPCGTSAPASVYGHTGYTGTAFWVDPDNQLIYIFLSNRVHPTRSNGKLSSLEIRTRIQDAIYRAIKK</sequence>
<dbReference type="PANTHER" id="PTHR30480">
    <property type="entry name" value="BETA-HEXOSAMINIDASE-RELATED"/>
    <property type="match status" value="1"/>
</dbReference>
<comment type="catalytic activity">
    <reaction evidence="1">
        <text>Hydrolysis of terminal non-reducing N-acetyl-D-hexosamine residues in N-acetyl-beta-D-hexosaminides.</text>
        <dbReference type="EC" id="3.2.1.52"/>
    </reaction>
</comment>
<name>A0A1D3UB99_TANFO</name>
<organism evidence="8 9">
    <name type="scientific">Tannerella forsythia</name>
    <name type="common">Bacteroides forsythus</name>
    <dbReference type="NCBI Taxonomy" id="28112"/>
    <lineage>
        <taxon>Bacteria</taxon>
        <taxon>Pseudomonadati</taxon>
        <taxon>Bacteroidota</taxon>
        <taxon>Bacteroidia</taxon>
        <taxon>Bacteroidales</taxon>
        <taxon>Tannerellaceae</taxon>
        <taxon>Tannerella</taxon>
    </lineage>
</organism>
<evidence type="ECO:0000256" key="4">
    <source>
        <dbReference type="ARBA" id="ARBA00022801"/>
    </source>
</evidence>
<dbReference type="AlphaFoldDB" id="A0A1D3UB99"/>
<evidence type="ECO:0000259" key="6">
    <source>
        <dbReference type="Pfam" id="PF00144"/>
    </source>
</evidence>
<dbReference type="Gene3D" id="3.40.710.10">
    <property type="entry name" value="DD-peptidase/beta-lactamase superfamily"/>
    <property type="match status" value="1"/>
</dbReference>
<dbReference type="Proteomes" id="UP000182057">
    <property type="component" value="Unassembled WGS sequence"/>
</dbReference>
<dbReference type="OMA" id="GPTCGCV"/>
<proteinExistence type="inferred from homology"/>
<evidence type="ECO:0000256" key="2">
    <source>
        <dbReference type="ARBA" id="ARBA00005336"/>
    </source>
</evidence>
<keyword evidence="4 8" id="KW-0378">Hydrolase</keyword>
<dbReference type="InterPro" id="IPR012338">
    <property type="entry name" value="Beta-lactam/transpept-like"/>
</dbReference>
<dbReference type="EMBL" id="FMMM01000001">
    <property type="protein sequence ID" value="SCQ17422.1"/>
    <property type="molecule type" value="Genomic_DNA"/>
</dbReference>
<dbReference type="InterPro" id="IPR036962">
    <property type="entry name" value="Glyco_hydro_3_N_sf"/>
</dbReference>
<dbReference type="EC" id="3.2.1.52" evidence="3"/>
<dbReference type="Pfam" id="PF00933">
    <property type="entry name" value="Glyco_hydro_3"/>
    <property type="match status" value="1"/>
</dbReference>
<dbReference type="GeneID" id="34757453"/>
<accession>A0A1D3UB99</accession>
<evidence type="ECO:0000313" key="8">
    <source>
        <dbReference type="EMBL" id="SCQ17422.1"/>
    </source>
</evidence>
<reference evidence="8 9" key="1">
    <citation type="submission" date="2016-09" db="EMBL/GenBank/DDBJ databases">
        <authorList>
            <person name="Capua I."/>
            <person name="De Benedictis P."/>
            <person name="Joannis T."/>
            <person name="Lombin L.H."/>
            <person name="Cattoli G."/>
        </authorList>
    </citation>
    <scope>NUCLEOTIDE SEQUENCE [LARGE SCALE GENOMIC DNA]</scope>
    <source>
        <strain evidence="8 9">UB20</strain>
    </source>
</reference>
<dbReference type="Gene3D" id="3.20.20.300">
    <property type="entry name" value="Glycoside hydrolase, family 3, N-terminal domain"/>
    <property type="match status" value="1"/>
</dbReference>
<keyword evidence="5 8" id="KW-0326">Glycosidase</keyword>
<evidence type="ECO:0000313" key="9">
    <source>
        <dbReference type="Proteomes" id="UP000182057"/>
    </source>
</evidence>
<feature type="domain" description="Glycoside hydrolase family 3 N-terminal" evidence="7">
    <location>
        <begin position="54"/>
        <end position="367"/>
    </location>
</feature>
<dbReference type="OrthoDB" id="9805821at2"/>
<dbReference type="InterPro" id="IPR050226">
    <property type="entry name" value="NagZ_Beta-hexosaminidase"/>
</dbReference>
<protein>
    <recommendedName>
        <fullName evidence="3">beta-N-acetylhexosaminidase</fullName>
        <ecNumber evidence="3">3.2.1.52</ecNumber>
    </recommendedName>
</protein>
<dbReference type="PANTHER" id="PTHR30480:SF13">
    <property type="entry name" value="BETA-HEXOSAMINIDASE"/>
    <property type="match status" value="1"/>
</dbReference>
<dbReference type="InterPro" id="IPR036881">
    <property type="entry name" value="Glyco_hydro_3_C_sf"/>
</dbReference>
<dbReference type="GO" id="GO:0004563">
    <property type="term" value="F:beta-N-acetylhexosaminidase activity"/>
    <property type="evidence" value="ECO:0007669"/>
    <property type="project" value="UniProtKB-EC"/>
</dbReference>
<evidence type="ECO:0000256" key="5">
    <source>
        <dbReference type="ARBA" id="ARBA00023295"/>
    </source>
</evidence>
<evidence type="ECO:0000256" key="3">
    <source>
        <dbReference type="ARBA" id="ARBA00012663"/>
    </source>
</evidence>
<feature type="domain" description="Beta-lactamase-related" evidence="6">
    <location>
        <begin position="591"/>
        <end position="978"/>
    </location>
</feature>
<dbReference type="GO" id="GO:0009254">
    <property type="term" value="P:peptidoglycan turnover"/>
    <property type="evidence" value="ECO:0007669"/>
    <property type="project" value="TreeGrafter"/>
</dbReference>
<dbReference type="InterPro" id="IPR001764">
    <property type="entry name" value="Glyco_hydro_3_N"/>
</dbReference>
<dbReference type="InterPro" id="IPR001466">
    <property type="entry name" value="Beta-lactam-related"/>
</dbReference>
<evidence type="ECO:0000259" key="7">
    <source>
        <dbReference type="Pfam" id="PF00933"/>
    </source>
</evidence>
<dbReference type="InterPro" id="IPR017853">
    <property type="entry name" value="GH"/>
</dbReference>
<dbReference type="Pfam" id="PF00144">
    <property type="entry name" value="Beta-lactamase"/>
    <property type="match status" value="1"/>
</dbReference>
<dbReference type="GO" id="GO:0005975">
    <property type="term" value="P:carbohydrate metabolic process"/>
    <property type="evidence" value="ECO:0007669"/>
    <property type="project" value="InterPro"/>
</dbReference>